<dbReference type="Gene3D" id="3.30.2370.10">
    <property type="entry name" value="putative pyruvate dehydrogenase"/>
    <property type="match status" value="1"/>
</dbReference>
<protein>
    <recommendedName>
        <fullName evidence="3">DUF5076 domain-containing protein</fullName>
    </recommendedName>
</protein>
<dbReference type="RefSeq" id="WP_101895321.1">
    <property type="nucleotide sequence ID" value="NZ_CP022684.1"/>
</dbReference>
<keyword evidence="2" id="KW-1185">Reference proteome</keyword>
<evidence type="ECO:0008006" key="3">
    <source>
        <dbReference type="Google" id="ProtNLM"/>
    </source>
</evidence>
<organism evidence="1 2">
    <name type="scientific">Ketobacter alkanivorans</name>
    <dbReference type="NCBI Taxonomy" id="1917421"/>
    <lineage>
        <taxon>Bacteria</taxon>
        <taxon>Pseudomonadati</taxon>
        <taxon>Pseudomonadota</taxon>
        <taxon>Gammaproteobacteria</taxon>
        <taxon>Pseudomonadales</taxon>
        <taxon>Ketobacteraceae</taxon>
        <taxon>Ketobacter</taxon>
    </lineage>
</organism>
<reference evidence="2" key="1">
    <citation type="submission" date="2017-08" db="EMBL/GenBank/DDBJ databases">
        <title>Direct submision.</title>
        <authorList>
            <person name="Kim S.-J."/>
            <person name="Rhee S.-K."/>
        </authorList>
    </citation>
    <scope>NUCLEOTIDE SEQUENCE [LARGE SCALE GENOMIC DNA]</scope>
    <source>
        <strain evidence="2">GI5</strain>
    </source>
</reference>
<sequence>MTEQPKTLPIPPEVQNTDAHELVRVWDVDGKQHVSISSGLGGSPKQFGQLLAQIALYSSQIYEKTEKLERADCLRQILMGFKEEVAKEVTRGS</sequence>
<proteinExistence type="predicted"/>
<dbReference type="OrthoDB" id="284440at2"/>
<gene>
    <name evidence="1" type="ORF">Kalk_16595</name>
</gene>
<dbReference type="AlphaFoldDB" id="A0A2K9LNL3"/>
<dbReference type="EMBL" id="CP022684">
    <property type="protein sequence ID" value="AUM13946.1"/>
    <property type="molecule type" value="Genomic_DNA"/>
</dbReference>
<evidence type="ECO:0000313" key="1">
    <source>
        <dbReference type="EMBL" id="AUM13946.1"/>
    </source>
</evidence>
<accession>A0A2K9LNL3</accession>
<evidence type="ECO:0000313" key="2">
    <source>
        <dbReference type="Proteomes" id="UP000235116"/>
    </source>
</evidence>
<dbReference type="InterPro" id="IPR031796">
    <property type="entry name" value="DUF5076"/>
</dbReference>
<dbReference type="KEGG" id="kak:Kalk_16595"/>
<dbReference type="Proteomes" id="UP000235116">
    <property type="component" value="Chromosome"/>
</dbReference>
<dbReference type="Pfam" id="PF16826">
    <property type="entry name" value="DUF5076"/>
    <property type="match status" value="1"/>
</dbReference>
<name>A0A2K9LNL3_9GAMM</name>